<keyword evidence="2" id="KW-0503">Monooxygenase</keyword>
<feature type="transmembrane region" description="Helical" evidence="1">
    <location>
        <begin position="120"/>
        <end position="141"/>
    </location>
</feature>
<dbReference type="Gene3D" id="1.20.1050.50">
    <property type="entry name" value="Particulate methane monooxygenase subunit c2. Chain: C"/>
    <property type="match status" value="1"/>
</dbReference>
<keyword evidence="1" id="KW-0472">Membrane</keyword>
<evidence type="ECO:0000313" key="2">
    <source>
        <dbReference type="EMBL" id="SJM91600.1"/>
    </source>
</evidence>
<keyword evidence="3" id="KW-1185">Reference proteome</keyword>
<evidence type="ECO:0000313" key="3">
    <source>
        <dbReference type="Proteomes" id="UP000195667"/>
    </source>
</evidence>
<reference evidence="3" key="1">
    <citation type="submission" date="2017-02" db="EMBL/GenBank/DDBJ databases">
        <authorList>
            <person name="Daims H."/>
        </authorList>
    </citation>
    <scope>NUCLEOTIDE SEQUENCE [LARGE SCALE GENOMIC DNA]</scope>
</reference>
<dbReference type="Pfam" id="PF04896">
    <property type="entry name" value="AmoC"/>
    <property type="match status" value="1"/>
</dbReference>
<name>A0A1R4H6X3_9GAMM</name>
<accession>A0A1R4H6X3</accession>
<feature type="transmembrane region" description="Helical" evidence="1">
    <location>
        <begin position="20"/>
        <end position="39"/>
    </location>
</feature>
<keyword evidence="1" id="KW-0812">Transmembrane</keyword>
<keyword evidence="2" id="KW-0560">Oxidoreductase</keyword>
<dbReference type="AlphaFoldDB" id="A0A1R4H6X3"/>
<dbReference type="EMBL" id="FUKI01000093">
    <property type="protein sequence ID" value="SJM91600.1"/>
    <property type="molecule type" value="Genomic_DNA"/>
</dbReference>
<feature type="transmembrane region" description="Helical" evidence="1">
    <location>
        <begin position="94"/>
        <end position="114"/>
    </location>
</feature>
<dbReference type="Proteomes" id="UP000195667">
    <property type="component" value="Unassembled WGS sequence"/>
</dbReference>
<sequence>MATLSLQQEWRRSWRHLAGLCAYALQIIWTVLFVVNYYGEDGTWHQIIVEEKTSFSAFMSDISPFFAVMAYLITGVAVFLYAKTRLPYFAKIFNLPYFVTVLGTYLTPFLAQLTPPKWLYIFWFMAIASVVWQIIASFISLNRRSKTNKFDV</sequence>
<evidence type="ECO:0000256" key="1">
    <source>
        <dbReference type="SAM" id="Phobius"/>
    </source>
</evidence>
<protein>
    <submittedName>
        <fullName evidence="2">Particulate methane monooxygenase subunit PmoC3</fullName>
    </submittedName>
</protein>
<organism evidence="2 3">
    <name type="scientific">Crenothrix polyspora</name>
    <dbReference type="NCBI Taxonomy" id="360316"/>
    <lineage>
        <taxon>Bacteria</taxon>
        <taxon>Pseudomonadati</taxon>
        <taxon>Pseudomonadota</taxon>
        <taxon>Gammaproteobacteria</taxon>
        <taxon>Methylococcales</taxon>
        <taxon>Crenotrichaceae</taxon>
        <taxon>Crenothrix</taxon>
    </lineage>
</organism>
<feature type="transmembrane region" description="Helical" evidence="1">
    <location>
        <begin position="62"/>
        <end position="82"/>
    </location>
</feature>
<dbReference type="GO" id="GO:0004497">
    <property type="term" value="F:monooxygenase activity"/>
    <property type="evidence" value="ECO:0007669"/>
    <property type="project" value="UniProtKB-KW"/>
</dbReference>
<gene>
    <name evidence="2" type="ORF">CRENPOLYSF1_20044</name>
</gene>
<dbReference type="InterPro" id="IPR023349">
    <property type="entry name" value="NH3_CH4_mOase_C_sf"/>
</dbReference>
<proteinExistence type="predicted"/>
<keyword evidence="1" id="KW-1133">Transmembrane helix</keyword>
<dbReference type="InterPro" id="IPR006980">
    <property type="entry name" value="NH3_CH4_mOase_C"/>
</dbReference>